<sequence length="1181" mass="127220">MTATTAAPPASRSSRLPSTPTGVTVVGSKLRSTNLERDVYGDDLLPPLYIGARIQDALDRLVGALEDPARTRAWSLTGPYGTGKSTLALLMSALLAADSPRRRDADNTVAEYNPDLTTRLTVARQQASPGGFLIAVATARREPLAATLRQALTHAVNLRWPNGKPPKDVATAVNALTKAGSGSAELLAATAALCRHSPVLLIIDEFGKTLEYLATSESDRSIDDLFLLQELAEKGAGRKGLPLYLITLQHLSFLDYASRSATLQKREWAKVQGRFEDITFTTHIGDALQLLRRSLDHSAVTAAGRKLLDAHHTASATAWSEHGLDGVITPDDTLFADLYPLHPLTAAAAPLLASQVGQHDRSVSGFLSGDEPNSVARFLATCSRPKATHASTIQLPQLYDYFLASGRTTILVSANASRWIEIDSRISEAHGLSDTELRILKTVGLLNLIDSSGALRASAHMVLFALTDPTSIDNSGAAEALHSTLKDLQERGFLVYREFSDEYRVWQGTDVDLQARIDEIWDRCDDHAVVGVLKRHLPEAIVAGRHSQRTGMLRHFVTTISELTTGSVVGPEPGGAADGLMLFHLGGQDDLPTARTALPVVAGVTKQARAVLDAGRHLFCLETLREDDTLDAVARREVGERISQATAEVATILAQAFSPTETDTQWLLRQPDGDVPLQARSLSGIVSAACEHIYPLTPHIRNEMLGRHTLTSQAAKARRELLTAMIEHPHEQYLGIEGFGPERAMYSGVLEYMGLHALVSDGTDHPSSGLVPYNYSEPDDTNPVHPAWRALSDAFSNASKQTSLETIAQSLMAAPYGVKAGVVPVLIVAALLLRSEDVALFEEGNYRTRLTADAMERLLKGSGRFTVKAAPTSKGQRKFVLDLLSDALGAGAAKPARSIRNPMVLTITHALLNNVRGLAPYARRTRLISADAQAVRTALTTSGDPVDLVFVTLPRALALPEIGARTSRDEDSARIYVQKLAEALSEITSASSILRDNAIHAIAEAFRLPAELKALRQELRDRARGFGNASLEPQLRGLVTIAVNETLADDDWLDPLIVRINGVPLSEWSDADAQAFGRRTKQLALALDRVSHLYENDADERADDGYTAQLVTVTTPEGAESRTLVRTSAAARADAATLAREVLARALAELGPDGGRILLAALTEQLLAADTDTQLNMTGAS</sequence>
<evidence type="ECO:0000313" key="2">
    <source>
        <dbReference type="EMBL" id="MEV0712732.1"/>
    </source>
</evidence>
<organism evidence="2 3">
    <name type="scientific">Nocardia aurea</name>
    <dbReference type="NCBI Taxonomy" id="2144174"/>
    <lineage>
        <taxon>Bacteria</taxon>
        <taxon>Bacillati</taxon>
        <taxon>Actinomycetota</taxon>
        <taxon>Actinomycetes</taxon>
        <taxon>Mycobacteriales</taxon>
        <taxon>Nocardiaceae</taxon>
        <taxon>Nocardia</taxon>
    </lineage>
</organism>
<proteinExistence type="predicted"/>
<evidence type="ECO:0008006" key="4">
    <source>
        <dbReference type="Google" id="ProtNLM"/>
    </source>
</evidence>
<dbReference type="RefSeq" id="WP_357789959.1">
    <property type="nucleotide sequence ID" value="NZ_JBFAKC010000025.1"/>
</dbReference>
<protein>
    <recommendedName>
        <fullName evidence="4">ATP-binding protein</fullName>
    </recommendedName>
</protein>
<keyword evidence="3" id="KW-1185">Reference proteome</keyword>
<dbReference type="EMBL" id="JBFAKC010000025">
    <property type="protein sequence ID" value="MEV0712732.1"/>
    <property type="molecule type" value="Genomic_DNA"/>
</dbReference>
<feature type="compositionally biased region" description="Low complexity" evidence="1">
    <location>
        <begin position="1"/>
        <end position="21"/>
    </location>
</feature>
<evidence type="ECO:0000313" key="3">
    <source>
        <dbReference type="Proteomes" id="UP001551695"/>
    </source>
</evidence>
<dbReference type="InterPro" id="IPR027417">
    <property type="entry name" value="P-loop_NTPase"/>
</dbReference>
<gene>
    <name evidence="2" type="ORF">AB0I48_34785</name>
</gene>
<name>A0ABV3G4U9_9NOCA</name>
<accession>A0ABV3G4U9</accession>
<dbReference type="Proteomes" id="UP001551695">
    <property type="component" value="Unassembled WGS sequence"/>
</dbReference>
<reference evidence="2 3" key="1">
    <citation type="submission" date="2024-06" db="EMBL/GenBank/DDBJ databases">
        <title>The Natural Products Discovery Center: Release of the First 8490 Sequenced Strains for Exploring Actinobacteria Biosynthetic Diversity.</title>
        <authorList>
            <person name="Kalkreuter E."/>
            <person name="Kautsar S.A."/>
            <person name="Yang D."/>
            <person name="Bader C.D."/>
            <person name="Teijaro C.N."/>
            <person name="Fluegel L."/>
            <person name="Davis C.M."/>
            <person name="Simpson J.R."/>
            <person name="Lauterbach L."/>
            <person name="Steele A.D."/>
            <person name="Gui C."/>
            <person name="Meng S."/>
            <person name="Li G."/>
            <person name="Viehrig K."/>
            <person name="Ye F."/>
            <person name="Su P."/>
            <person name="Kiefer A.F."/>
            <person name="Nichols A."/>
            <person name="Cepeda A.J."/>
            <person name="Yan W."/>
            <person name="Fan B."/>
            <person name="Jiang Y."/>
            <person name="Adhikari A."/>
            <person name="Zheng C.-J."/>
            <person name="Schuster L."/>
            <person name="Cowan T.M."/>
            <person name="Smanski M.J."/>
            <person name="Chevrette M.G."/>
            <person name="De Carvalho L.P.S."/>
            <person name="Shen B."/>
        </authorList>
    </citation>
    <scope>NUCLEOTIDE SEQUENCE [LARGE SCALE GENOMIC DNA]</scope>
    <source>
        <strain evidence="2 3">NPDC050403</strain>
    </source>
</reference>
<feature type="region of interest" description="Disordered" evidence="1">
    <location>
        <begin position="1"/>
        <end position="25"/>
    </location>
</feature>
<evidence type="ECO:0000256" key="1">
    <source>
        <dbReference type="SAM" id="MobiDB-lite"/>
    </source>
</evidence>
<comment type="caution">
    <text evidence="2">The sequence shown here is derived from an EMBL/GenBank/DDBJ whole genome shotgun (WGS) entry which is preliminary data.</text>
</comment>
<dbReference type="SUPFAM" id="SSF52540">
    <property type="entry name" value="P-loop containing nucleoside triphosphate hydrolases"/>
    <property type="match status" value="1"/>
</dbReference>